<dbReference type="InterPro" id="IPR009001">
    <property type="entry name" value="Transl_elong_EF1A/Init_IF2_C"/>
</dbReference>
<dbReference type="Proteomes" id="UP000002320">
    <property type="component" value="Unassembled WGS sequence"/>
</dbReference>
<accession>A0A1S4JBA2</accession>
<dbReference type="EnsemblMetazoa" id="CPIJ004367-RA">
    <property type="protein sequence ID" value="CPIJ004367-PA"/>
    <property type="gene ID" value="CPIJ004367"/>
</dbReference>
<dbReference type="InParanoid" id="A0A1S4JBA2"/>
<dbReference type="AlphaFoldDB" id="A0A1S4JBA2"/>
<evidence type="ECO:0000256" key="1">
    <source>
        <dbReference type="ARBA" id="ARBA00004496"/>
    </source>
</evidence>
<comment type="subcellular location">
    <subcellularLocation>
        <location evidence="1">Cytoplasm</location>
    </subcellularLocation>
</comment>
<evidence type="ECO:0000313" key="7">
    <source>
        <dbReference type="Proteomes" id="UP000002320"/>
    </source>
</evidence>
<keyword evidence="3" id="KW-0342">GTP-binding</keyword>
<feature type="domain" description="GTP-eEF1A C-terminal" evidence="5">
    <location>
        <begin position="102"/>
        <end position="140"/>
    </location>
</feature>
<feature type="compositionally biased region" description="Polar residues" evidence="4">
    <location>
        <begin position="169"/>
        <end position="181"/>
    </location>
</feature>
<dbReference type="SUPFAM" id="SSF50465">
    <property type="entry name" value="EF-Tu/eEF-1alpha/eIF2-gamma C-terminal domain"/>
    <property type="match status" value="1"/>
</dbReference>
<keyword evidence="2" id="KW-0547">Nucleotide-binding</keyword>
<evidence type="ECO:0000256" key="2">
    <source>
        <dbReference type="ARBA" id="ARBA00022741"/>
    </source>
</evidence>
<name>A0A1S4JBA2_CULQU</name>
<dbReference type="PANTHER" id="PTHR44830:SF1">
    <property type="entry name" value="TR-TYPE G DOMAIN-CONTAINING PROTEIN"/>
    <property type="match status" value="1"/>
</dbReference>
<dbReference type="VEuPathDB" id="VectorBase:CPIJ004367"/>
<feature type="region of interest" description="Disordered" evidence="4">
    <location>
        <begin position="160"/>
        <end position="181"/>
    </location>
</feature>
<keyword evidence="7" id="KW-1185">Reference proteome</keyword>
<dbReference type="PANTHER" id="PTHR44830">
    <property type="entry name" value="ELONGATION FACTOR 1 ALPHA"/>
    <property type="match status" value="1"/>
</dbReference>
<evidence type="ECO:0000259" key="5">
    <source>
        <dbReference type="Pfam" id="PF22594"/>
    </source>
</evidence>
<dbReference type="Gene3D" id="2.40.30.10">
    <property type="entry name" value="Translation factors"/>
    <property type="match status" value="1"/>
</dbReference>
<reference evidence="6" key="1">
    <citation type="submission" date="2020-05" db="UniProtKB">
        <authorList>
            <consortium name="EnsemblMetazoa"/>
        </authorList>
    </citation>
    <scope>IDENTIFICATION</scope>
    <source>
        <strain evidence="6">JHB</strain>
    </source>
</reference>
<sequence>SGWHGDNMLEPSTKMYLFQVEAIKRKGQADGKCPTDPTDKPCICPPGTETGMNKPGIAIVFAPVNLAAEVKSVTKKPCWTMPKMCPSRNCVVDTSPVTRRTHAQVIGLNYPGQISNGYTPVLHCNTAHIACEFSEIKEKVFRLPSKSRWAVARIAGGSDHDLAAGGLSVSKSQRSASTRKS</sequence>
<dbReference type="VEuPathDB" id="VectorBase:CQUJHB006650"/>
<dbReference type="InterPro" id="IPR054696">
    <property type="entry name" value="GTP-eEF1A_C"/>
</dbReference>
<evidence type="ECO:0000256" key="4">
    <source>
        <dbReference type="SAM" id="MobiDB-lite"/>
    </source>
</evidence>
<dbReference type="GO" id="GO:0005737">
    <property type="term" value="C:cytoplasm"/>
    <property type="evidence" value="ECO:0007669"/>
    <property type="project" value="UniProtKB-SubCell"/>
</dbReference>
<dbReference type="OrthoDB" id="342024at2759"/>
<evidence type="ECO:0000256" key="3">
    <source>
        <dbReference type="ARBA" id="ARBA00023134"/>
    </source>
</evidence>
<dbReference type="Pfam" id="PF22594">
    <property type="entry name" value="GTP-eEF1A_C"/>
    <property type="match status" value="1"/>
</dbReference>
<organism evidence="6 7">
    <name type="scientific">Culex quinquefasciatus</name>
    <name type="common">Southern house mosquito</name>
    <name type="synonym">Culex pungens</name>
    <dbReference type="NCBI Taxonomy" id="7176"/>
    <lineage>
        <taxon>Eukaryota</taxon>
        <taxon>Metazoa</taxon>
        <taxon>Ecdysozoa</taxon>
        <taxon>Arthropoda</taxon>
        <taxon>Hexapoda</taxon>
        <taxon>Insecta</taxon>
        <taxon>Pterygota</taxon>
        <taxon>Neoptera</taxon>
        <taxon>Endopterygota</taxon>
        <taxon>Diptera</taxon>
        <taxon>Nematocera</taxon>
        <taxon>Culicoidea</taxon>
        <taxon>Culicidae</taxon>
        <taxon>Culicinae</taxon>
        <taxon>Culicini</taxon>
        <taxon>Culex</taxon>
        <taxon>Culex</taxon>
    </lineage>
</organism>
<dbReference type="GO" id="GO:0005525">
    <property type="term" value="F:GTP binding"/>
    <property type="evidence" value="ECO:0007669"/>
    <property type="project" value="UniProtKB-KW"/>
</dbReference>
<protein>
    <recommendedName>
        <fullName evidence="5">GTP-eEF1A C-terminal domain-containing protein</fullName>
    </recommendedName>
</protein>
<proteinExistence type="predicted"/>
<evidence type="ECO:0000313" key="6">
    <source>
        <dbReference type="EnsemblMetazoa" id="CPIJ004367-PA"/>
    </source>
</evidence>